<dbReference type="Proteomes" id="UP000332933">
    <property type="component" value="Unassembled WGS sequence"/>
</dbReference>
<keyword evidence="4" id="KW-1185">Reference proteome</keyword>
<evidence type="ECO:0000313" key="2">
    <source>
        <dbReference type="EMBL" id="KAF0682340.1"/>
    </source>
</evidence>
<dbReference type="Pfam" id="PF04525">
    <property type="entry name" value="LOR"/>
    <property type="match status" value="1"/>
</dbReference>
<dbReference type="Gene3D" id="2.40.160.200">
    <property type="entry name" value="LURP1-related"/>
    <property type="match status" value="1"/>
</dbReference>
<protein>
    <submittedName>
        <fullName evidence="3">Aste57867_25523 protein</fullName>
    </submittedName>
</protein>
<accession>A0A485LTA4</accession>
<sequence>MTLPIAVLHPNVAVSVPVTFHMQRKAWSWSGNDFTVQDVQTGTAFFKLKDNALSCRQTKTLLDMHGATIAIMEELIFSMRRHEVYSPTMTKWFEIAPQMVVFATQLSSFATDCVTRRRHSPRGQNFKPFELFHNEYYVDIAPGVDMALIVSFAWHLKKRSKIDNDERIQLLEILLYF</sequence>
<organism evidence="3 4">
    <name type="scientific">Aphanomyces stellatus</name>
    <dbReference type="NCBI Taxonomy" id="120398"/>
    <lineage>
        <taxon>Eukaryota</taxon>
        <taxon>Sar</taxon>
        <taxon>Stramenopiles</taxon>
        <taxon>Oomycota</taxon>
        <taxon>Saprolegniomycetes</taxon>
        <taxon>Saprolegniales</taxon>
        <taxon>Verrucalvaceae</taxon>
        <taxon>Aphanomyces</taxon>
    </lineage>
</organism>
<evidence type="ECO:0000313" key="3">
    <source>
        <dbReference type="EMBL" id="VFU02146.1"/>
    </source>
</evidence>
<proteinExistence type="inferred from homology"/>
<dbReference type="SUPFAM" id="SSF54518">
    <property type="entry name" value="Tubby C-terminal domain-like"/>
    <property type="match status" value="1"/>
</dbReference>
<dbReference type="AlphaFoldDB" id="A0A485LTA4"/>
<evidence type="ECO:0000313" key="4">
    <source>
        <dbReference type="Proteomes" id="UP000332933"/>
    </source>
</evidence>
<reference evidence="3 4" key="1">
    <citation type="submission" date="2019-03" db="EMBL/GenBank/DDBJ databases">
        <authorList>
            <person name="Gaulin E."/>
            <person name="Dumas B."/>
        </authorList>
    </citation>
    <scope>NUCLEOTIDE SEQUENCE [LARGE SCALE GENOMIC DNA]</scope>
    <source>
        <strain evidence="3">CBS 568.67</strain>
    </source>
</reference>
<reference evidence="2" key="2">
    <citation type="submission" date="2019-06" db="EMBL/GenBank/DDBJ databases">
        <title>Genomics analysis of Aphanomyces spp. identifies a new class of oomycete effector associated with host adaptation.</title>
        <authorList>
            <person name="Gaulin E."/>
        </authorList>
    </citation>
    <scope>NUCLEOTIDE SEQUENCE</scope>
    <source>
        <strain evidence="2">CBS 578.67</strain>
    </source>
</reference>
<dbReference type="EMBL" id="VJMH01007544">
    <property type="protein sequence ID" value="KAF0682340.1"/>
    <property type="molecule type" value="Genomic_DNA"/>
</dbReference>
<dbReference type="InterPro" id="IPR025659">
    <property type="entry name" value="Tubby-like_C"/>
</dbReference>
<comment type="similarity">
    <text evidence="1">Belongs to the LOR family.</text>
</comment>
<evidence type="ECO:0000256" key="1">
    <source>
        <dbReference type="ARBA" id="ARBA00005437"/>
    </source>
</evidence>
<dbReference type="InterPro" id="IPR007612">
    <property type="entry name" value="LOR"/>
</dbReference>
<name>A0A485LTA4_9STRA</name>
<dbReference type="EMBL" id="CAADRA010007570">
    <property type="protein sequence ID" value="VFU02146.1"/>
    <property type="molecule type" value="Genomic_DNA"/>
</dbReference>
<dbReference type="InterPro" id="IPR038595">
    <property type="entry name" value="LOR_sf"/>
</dbReference>
<gene>
    <name evidence="3" type="primary">Aste57867_25523</name>
    <name evidence="2" type="ORF">As57867_025444</name>
    <name evidence="3" type="ORF">ASTE57867_25523</name>
</gene>
<dbReference type="OrthoDB" id="101217at2759"/>